<evidence type="ECO:0000259" key="2">
    <source>
        <dbReference type="PROSITE" id="PS50235"/>
    </source>
</evidence>
<dbReference type="STRING" id="461836.A0A0L0D5N7"/>
<organism evidence="3 4">
    <name type="scientific">Thecamonas trahens ATCC 50062</name>
    <dbReference type="NCBI Taxonomy" id="461836"/>
    <lineage>
        <taxon>Eukaryota</taxon>
        <taxon>Apusozoa</taxon>
        <taxon>Apusomonadida</taxon>
        <taxon>Apusomonadidae</taxon>
        <taxon>Thecamonas</taxon>
    </lineage>
</organism>
<feature type="compositionally biased region" description="Polar residues" evidence="1">
    <location>
        <begin position="87"/>
        <end position="97"/>
    </location>
</feature>
<keyword evidence="4" id="KW-1185">Reference proteome</keyword>
<dbReference type="GO" id="GO:0016579">
    <property type="term" value="P:protein deubiquitination"/>
    <property type="evidence" value="ECO:0007669"/>
    <property type="project" value="InterPro"/>
</dbReference>
<name>A0A0L0D5N7_THETB</name>
<dbReference type="PROSITE" id="PS00972">
    <property type="entry name" value="USP_1"/>
    <property type="match status" value="1"/>
</dbReference>
<dbReference type="eggNOG" id="KOG1868">
    <property type="taxonomic scope" value="Eukaryota"/>
</dbReference>
<feature type="region of interest" description="Disordered" evidence="1">
    <location>
        <begin position="64"/>
        <end position="109"/>
    </location>
</feature>
<dbReference type="RefSeq" id="XP_013759739.1">
    <property type="nucleotide sequence ID" value="XM_013904285.1"/>
</dbReference>
<feature type="compositionally biased region" description="Gly residues" evidence="1">
    <location>
        <begin position="591"/>
        <end position="600"/>
    </location>
</feature>
<dbReference type="OrthoDB" id="292964at2759"/>
<dbReference type="CDD" id="cd02257">
    <property type="entry name" value="Peptidase_C19"/>
    <property type="match status" value="1"/>
</dbReference>
<feature type="compositionally biased region" description="Low complexity" evidence="1">
    <location>
        <begin position="344"/>
        <end position="362"/>
    </location>
</feature>
<dbReference type="InterPro" id="IPR028889">
    <property type="entry name" value="USP"/>
</dbReference>
<feature type="compositionally biased region" description="Low complexity" evidence="1">
    <location>
        <begin position="479"/>
        <end position="488"/>
    </location>
</feature>
<dbReference type="GeneID" id="25563408"/>
<feature type="region of interest" description="Disordered" evidence="1">
    <location>
        <begin position="266"/>
        <end position="287"/>
    </location>
</feature>
<dbReference type="InterPro" id="IPR050185">
    <property type="entry name" value="Ub_carboxyl-term_hydrolase"/>
</dbReference>
<feature type="compositionally biased region" description="Basic residues" evidence="1">
    <location>
        <begin position="461"/>
        <end position="475"/>
    </location>
</feature>
<proteinExistence type="predicted"/>
<feature type="region of interest" description="Disordered" evidence="1">
    <location>
        <begin position="408"/>
        <end position="606"/>
    </location>
</feature>
<feature type="compositionally biased region" description="Polar residues" evidence="1">
    <location>
        <begin position="69"/>
        <end position="80"/>
    </location>
</feature>
<feature type="compositionally biased region" description="Gly residues" evidence="1">
    <location>
        <begin position="566"/>
        <end position="575"/>
    </location>
</feature>
<dbReference type="SUPFAM" id="SSF54001">
    <property type="entry name" value="Cysteine proteinases"/>
    <property type="match status" value="1"/>
</dbReference>
<sequence>MFCDGRDRGKFAVARLTQLATIGDDGEPVPLPRLTPARAEDEVDSGVAARLAARMRRRFVPADVCPSANGLTSEATTSSEPGDGESAATSDGESRPSSPEVAPRALPRGSTRGVLPVRVVRRRKASGSVAAAASCADVLPLGTVMMYPPGTARKLGLVGDEAPGSSDDSVGSSLSPGDLEAFAVRRPMVRAPFVLGLSDKVVPQGQPGLRGLGNLGNTCFMNVCLQALGHIPQFALYMLEHLAVIKHRIVHDGAMPAKPFTYHALGTGTEPARAPAAPPRRGRRRRSVVSKIPPVMAAHIAKNNPGPGSFAAAIERRGKGQRRATSPSRAFVSGRILFRRPRSSDACTSSSGSACSDSATASDNGGAGASSDAECSSSSTNDLWERPSLCGDADCLLRATVIAAEVQRRRASRRVVEAPPPPPPPPVKRKRGRPKGSKNKPKTPAPAAATAPRPDGEGVPVKRKRGRPKGSKNKPKTPAPAAATAPPTDGEAVPVKRKRGRPKGSKNKPKTPEQAAAAAAKRAERKAAKAAKASAMAAAVAAAAAARSSAASKSPLKRKRGSSRSGSGGGSGSGSGSSRTTRSRASKRGAGSRGLRGGMRGSSYRNSMRVTPLASEWLADPDGEPVDVAPLCCVYRGSAASLTPKFTEAVGEGMLVYTQLVEHVLQVLWSDASEAAVIQPDEFVQNIWSMGTELFPGYEQQDAQEFVLFLLETLQEEMSQFLRSYLPQLLTEPPMAGRGGLPTAHFEWDVNPITAVFQGFQEYTTTCSSCESQTHRREPFLTLRVQVPEEIGASGGSVALKTCLDHATRTEVLDNDSKYFCSTCMRYTVATRSCSLELPPVVVLQVNRIRFANSRQAKIRAHVEFPVTRPLNLGRYSASQAPQHYSLVAAIVHHGRAVSMGHYSVLARYSTRSWFEFDDDKVTQRSPEYVAASQGYVLFYQASARPSHLDPFHLSTHSAVDGANELAQLAARYRGMVPEARGGRKRRR</sequence>
<dbReference type="SMART" id="SM00384">
    <property type="entry name" value="AT_hook"/>
    <property type="match status" value="3"/>
</dbReference>
<feature type="compositionally biased region" description="Low complexity" evidence="1">
    <location>
        <begin position="369"/>
        <end position="379"/>
    </location>
</feature>
<dbReference type="PANTHER" id="PTHR21646">
    <property type="entry name" value="UBIQUITIN CARBOXYL-TERMINAL HYDROLASE"/>
    <property type="match status" value="1"/>
</dbReference>
<dbReference type="Gene3D" id="3.90.70.10">
    <property type="entry name" value="Cysteine proteinases"/>
    <property type="match status" value="2"/>
</dbReference>
<dbReference type="InterPro" id="IPR001394">
    <property type="entry name" value="Peptidase_C19_UCH"/>
</dbReference>
<dbReference type="PANTHER" id="PTHR21646:SF86">
    <property type="entry name" value="UBIQUITIN CARBOXYL-TERMINAL HYDROLASE"/>
    <property type="match status" value="1"/>
</dbReference>
<reference evidence="3 4" key="1">
    <citation type="submission" date="2010-05" db="EMBL/GenBank/DDBJ databases">
        <title>The Genome Sequence of Thecamonas trahens ATCC 50062.</title>
        <authorList>
            <consortium name="The Broad Institute Genome Sequencing Platform"/>
            <person name="Russ C."/>
            <person name="Cuomo C."/>
            <person name="Shea T."/>
            <person name="Young S.K."/>
            <person name="Zeng Q."/>
            <person name="Koehrsen M."/>
            <person name="Haas B."/>
            <person name="Borodovsky M."/>
            <person name="Guigo R."/>
            <person name="Alvarado L."/>
            <person name="Berlin A."/>
            <person name="Bochicchio J."/>
            <person name="Borenstein D."/>
            <person name="Chapman S."/>
            <person name="Chen Z."/>
            <person name="Freedman E."/>
            <person name="Gellesch M."/>
            <person name="Goldberg J."/>
            <person name="Griggs A."/>
            <person name="Gujja S."/>
            <person name="Heilman E."/>
            <person name="Heiman D."/>
            <person name="Hepburn T."/>
            <person name="Howarth C."/>
            <person name="Jen D."/>
            <person name="Larson L."/>
            <person name="Mehta T."/>
            <person name="Park D."/>
            <person name="Pearson M."/>
            <person name="Roberts A."/>
            <person name="Saif S."/>
            <person name="Shenoy N."/>
            <person name="Sisk P."/>
            <person name="Stolte C."/>
            <person name="Sykes S."/>
            <person name="Thomson T."/>
            <person name="Walk T."/>
            <person name="White J."/>
            <person name="Yandava C."/>
            <person name="Burger G."/>
            <person name="Gray M.W."/>
            <person name="Holland P.W.H."/>
            <person name="King N."/>
            <person name="Lang F.B.F."/>
            <person name="Roger A.J."/>
            <person name="Ruiz-Trillo I."/>
            <person name="Lander E."/>
            <person name="Nusbaum C."/>
        </authorList>
    </citation>
    <scope>NUCLEOTIDE SEQUENCE [LARGE SCALE GENOMIC DNA]</scope>
    <source>
        <strain evidence="3 4">ATCC 50062</strain>
    </source>
</reference>
<evidence type="ECO:0000256" key="1">
    <source>
        <dbReference type="SAM" id="MobiDB-lite"/>
    </source>
</evidence>
<dbReference type="GO" id="GO:0003677">
    <property type="term" value="F:DNA binding"/>
    <property type="evidence" value="ECO:0007669"/>
    <property type="project" value="InterPro"/>
</dbReference>
<dbReference type="GO" id="GO:0004843">
    <property type="term" value="F:cysteine-type deubiquitinase activity"/>
    <property type="evidence" value="ECO:0007669"/>
    <property type="project" value="UniProtKB-EC"/>
</dbReference>
<dbReference type="PRINTS" id="PR00929">
    <property type="entry name" value="ATHOOK"/>
</dbReference>
<dbReference type="EMBL" id="GL349446">
    <property type="protein sequence ID" value="KNC47401.1"/>
    <property type="molecule type" value="Genomic_DNA"/>
</dbReference>
<dbReference type="Proteomes" id="UP000054408">
    <property type="component" value="Unassembled WGS sequence"/>
</dbReference>
<feature type="compositionally biased region" description="Basic residues" evidence="1">
    <location>
        <begin position="495"/>
        <end position="509"/>
    </location>
</feature>
<dbReference type="GO" id="GO:0006508">
    <property type="term" value="P:proteolysis"/>
    <property type="evidence" value="ECO:0007669"/>
    <property type="project" value="UniProtKB-KW"/>
</dbReference>
<dbReference type="Pfam" id="PF00443">
    <property type="entry name" value="UCH"/>
    <property type="match status" value="2"/>
</dbReference>
<evidence type="ECO:0000313" key="4">
    <source>
        <dbReference type="Proteomes" id="UP000054408"/>
    </source>
</evidence>
<feature type="compositionally biased region" description="Basic residues" evidence="1">
    <location>
        <begin position="427"/>
        <end position="441"/>
    </location>
</feature>
<evidence type="ECO:0000313" key="3">
    <source>
        <dbReference type="EMBL" id="KNC47401.1"/>
    </source>
</evidence>
<feature type="region of interest" description="Disordered" evidence="1">
    <location>
        <begin position="342"/>
        <end position="382"/>
    </location>
</feature>
<dbReference type="PROSITE" id="PS50235">
    <property type="entry name" value="USP_3"/>
    <property type="match status" value="1"/>
</dbReference>
<gene>
    <name evidence="3" type="ORF">AMSG_03835</name>
</gene>
<protein>
    <recommendedName>
        <fullName evidence="2">USP domain-containing protein</fullName>
    </recommendedName>
</protein>
<feature type="compositionally biased region" description="Low complexity" evidence="1">
    <location>
        <begin position="530"/>
        <end position="554"/>
    </location>
</feature>
<dbReference type="InterPro" id="IPR018200">
    <property type="entry name" value="USP_CS"/>
</dbReference>
<dbReference type="InterPro" id="IPR038765">
    <property type="entry name" value="Papain-like_cys_pep_sf"/>
</dbReference>
<dbReference type="AlphaFoldDB" id="A0A0L0D5N7"/>
<feature type="domain" description="USP" evidence="2">
    <location>
        <begin position="593"/>
        <end position="943"/>
    </location>
</feature>
<accession>A0A0L0D5N7</accession>
<dbReference type="InterPro" id="IPR017956">
    <property type="entry name" value="AT_hook_DNA-bd_motif"/>
</dbReference>